<dbReference type="KEGG" id="ptaw:DW352_01435"/>
<dbReference type="EMBL" id="CP031417">
    <property type="protein sequence ID" value="AXK79293.1"/>
    <property type="molecule type" value="Genomic_DNA"/>
</dbReference>
<dbReference type="Proteomes" id="UP000254889">
    <property type="component" value="Chromosome"/>
</dbReference>
<dbReference type="RefSeq" id="WP_115687842.1">
    <property type="nucleotide sequence ID" value="NZ_CP031417.1"/>
</dbReference>
<dbReference type="SUPFAM" id="SSF53850">
    <property type="entry name" value="Periplasmic binding protein-like II"/>
    <property type="match status" value="1"/>
</dbReference>
<dbReference type="PIRSF" id="PIRSF017082">
    <property type="entry name" value="YflP"/>
    <property type="match status" value="1"/>
</dbReference>
<sequence>MTIISALRNLLALTVTLIVIAVANTASAQSFPTRPIRLIVPFPPGGLNDNVARIVQPYLQEKLGQPVIVENRAGASGIVGSEYVAKAPPDGHTLLVVASSHTVIPATNSKLPYDPDSDLAAVGLLARDPMLFVVNDNVEAKTLQDFVKLAQSQPGKLTYATPGTDSQSHFVTELFSLEAHIKMLEVPYRGGAPSVLSLISGETQFAVLSTQLSAPQIKAGKLRALAWGGDARNPQFPDVPTLKEAGFARVKALQWVGMLAPAKTPPDVIARLNGVLRETLTNPDVMKKLEVQGLTATATTPAAFDQMIDSEIKEWRDVGKQAGIAQR</sequence>
<dbReference type="CDD" id="cd13578">
    <property type="entry name" value="PBP2_Bug27"/>
    <property type="match status" value="1"/>
</dbReference>
<dbReference type="Gene3D" id="3.40.190.10">
    <property type="entry name" value="Periplasmic binding protein-like II"/>
    <property type="match status" value="1"/>
</dbReference>
<evidence type="ECO:0000313" key="3">
    <source>
        <dbReference type="EMBL" id="AXK79293.1"/>
    </source>
</evidence>
<feature type="signal peptide" evidence="2">
    <location>
        <begin position="1"/>
        <end position="28"/>
    </location>
</feature>
<dbReference type="InterPro" id="IPR042100">
    <property type="entry name" value="Bug_dom1"/>
</dbReference>
<dbReference type="InterPro" id="IPR005064">
    <property type="entry name" value="BUG"/>
</dbReference>
<keyword evidence="2" id="KW-0732">Signal</keyword>
<dbReference type="Pfam" id="PF03401">
    <property type="entry name" value="TctC"/>
    <property type="match status" value="1"/>
</dbReference>
<dbReference type="PANTHER" id="PTHR42928">
    <property type="entry name" value="TRICARBOXYLATE-BINDING PROTEIN"/>
    <property type="match status" value="1"/>
</dbReference>
<accession>A0A345ZQU6</accession>
<organism evidence="3 4">
    <name type="scientific">Pseudolabrys taiwanensis</name>
    <dbReference type="NCBI Taxonomy" id="331696"/>
    <lineage>
        <taxon>Bacteria</taxon>
        <taxon>Pseudomonadati</taxon>
        <taxon>Pseudomonadota</taxon>
        <taxon>Alphaproteobacteria</taxon>
        <taxon>Hyphomicrobiales</taxon>
        <taxon>Xanthobacteraceae</taxon>
        <taxon>Pseudolabrys</taxon>
    </lineage>
</organism>
<feature type="chain" id="PRO_5016608113" evidence="2">
    <location>
        <begin position="29"/>
        <end position="327"/>
    </location>
</feature>
<proteinExistence type="inferred from homology"/>
<evidence type="ECO:0000256" key="2">
    <source>
        <dbReference type="SAM" id="SignalP"/>
    </source>
</evidence>
<evidence type="ECO:0000256" key="1">
    <source>
        <dbReference type="ARBA" id="ARBA00006987"/>
    </source>
</evidence>
<protein>
    <submittedName>
        <fullName evidence="3">Tripartite tricarboxylate transporter substrate binding protein</fullName>
    </submittedName>
</protein>
<dbReference type="OrthoDB" id="7243230at2"/>
<evidence type="ECO:0000313" key="4">
    <source>
        <dbReference type="Proteomes" id="UP000254889"/>
    </source>
</evidence>
<reference evidence="3 4" key="1">
    <citation type="submission" date="2018-07" db="EMBL/GenBank/DDBJ databases">
        <authorList>
            <person name="Quirk P.G."/>
            <person name="Krulwich T.A."/>
        </authorList>
    </citation>
    <scope>NUCLEOTIDE SEQUENCE [LARGE SCALE GENOMIC DNA]</scope>
    <source>
        <strain evidence="3 4">CC-BB4</strain>
    </source>
</reference>
<gene>
    <name evidence="3" type="ORF">DW352_01435</name>
</gene>
<dbReference type="AlphaFoldDB" id="A0A345ZQU6"/>
<comment type="similarity">
    <text evidence="1">Belongs to the UPF0065 (bug) family.</text>
</comment>
<keyword evidence="4" id="KW-1185">Reference proteome</keyword>
<name>A0A345ZQU6_9HYPH</name>
<dbReference type="Gene3D" id="3.40.190.150">
    <property type="entry name" value="Bordetella uptake gene, domain 1"/>
    <property type="match status" value="1"/>
</dbReference>
<dbReference type="PANTHER" id="PTHR42928:SF5">
    <property type="entry name" value="BLR1237 PROTEIN"/>
    <property type="match status" value="1"/>
</dbReference>